<comment type="function">
    <text evidence="9">Catalyzes the hydrolytic deamination of guanine, producing xanthine and ammonia.</text>
</comment>
<reference evidence="14" key="1">
    <citation type="submission" date="2016-12" db="EMBL/GenBank/DDBJ databases">
        <title>The genomes of Aspergillus section Nigri reveals drivers in fungal speciation.</title>
        <authorList>
            <consortium name="DOE Joint Genome Institute"/>
            <person name="Vesth T.C."/>
            <person name="Nybo J."/>
            <person name="Theobald S."/>
            <person name="Brandl J."/>
            <person name="Frisvad J.C."/>
            <person name="Nielsen K.F."/>
            <person name="Lyhne E.K."/>
            <person name="Kogle M.E."/>
            <person name="Kuo A."/>
            <person name="Riley R."/>
            <person name="Clum A."/>
            <person name="Nolan M."/>
            <person name="Lipzen A."/>
            <person name="Salamov A."/>
            <person name="Henrissat B."/>
            <person name="Wiebenga A."/>
            <person name="De Vries R.P."/>
            <person name="Grigoriev I.V."/>
            <person name="Mortensen U.H."/>
            <person name="Andersen M.R."/>
            <person name="Baker S.E."/>
        </authorList>
    </citation>
    <scope>NUCLEOTIDE SEQUENCE [LARGE SCALE GENOMIC DNA]</scope>
    <source>
        <strain evidence="14">CBS 113365</strain>
    </source>
</reference>
<proteinExistence type="inferred from homology"/>
<dbReference type="FunFam" id="3.20.20.140:FF:000022">
    <property type="entry name" value="Guanine deaminase"/>
    <property type="match status" value="1"/>
</dbReference>
<evidence type="ECO:0000256" key="4">
    <source>
        <dbReference type="ARBA" id="ARBA00012781"/>
    </source>
</evidence>
<name>A0A319BL86_ASPVC</name>
<protein>
    <recommendedName>
        <fullName evidence="10">Probable guanine deaminase</fullName>
        <ecNumber evidence="4">3.5.4.3</ecNumber>
    </recommendedName>
    <alternativeName>
        <fullName evidence="11">Guanine aminohydrolase</fullName>
    </alternativeName>
</protein>
<dbReference type="Pfam" id="PF01979">
    <property type="entry name" value="Amidohydro_1"/>
    <property type="match status" value="1"/>
</dbReference>
<keyword evidence="5" id="KW-0479">Metal-binding</keyword>
<dbReference type="PANTHER" id="PTHR11271:SF6">
    <property type="entry name" value="GUANINE DEAMINASE"/>
    <property type="match status" value="1"/>
</dbReference>
<gene>
    <name evidence="14" type="ORF">BO88DRAFT_381398</name>
</gene>
<dbReference type="GO" id="GO:0046098">
    <property type="term" value="P:guanine metabolic process"/>
    <property type="evidence" value="ECO:0007669"/>
    <property type="project" value="TreeGrafter"/>
</dbReference>
<dbReference type="RefSeq" id="XP_025566433.1">
    <property type="nucleotide sequence ID" value="XM_025704579.1"/>
</dbReference>
<comment type="cofactor">
    <cofactor evidence="1">
        <name>Zn(2+)</name>
        <dbReference type="ChEBI" id="CHEBI:29105"/>
    </cofactor>
</comment>
<feature type="domain" description="Amidohydrolase-related" evidence="13">
    <location>
        <begin position="95"/>
        <end position="501"/>
    </location>
</feature>
<keyword evidence="7" id="KW-0862">Zinc</keyword>
<sequence length="542" mass="59738">MSPEYTLFVGTFIQLPRFKSDEGHKLAITRGALWVSTADGTIEGFDWSIANDRDLKRFLRHKGWTVVDDKNGHKGKHGVKVTLVVAREEENEFFFPGFIDTHIHAPQYPNAGLFGDAGLLHWLLNYTFPIESSFGSTKFPSIPPPNAYRVYNQVIARTLANGTTCASYFATIHVPATNLLASLCLARGQRALIGRVCMDRPEQCPEYLRDESPDIAIDKTQASIDHIHTIDPEGALIKPIVTPRFAPSCTPRSLGKLSKLAASYSPPLHIQTHLAENLDELKLVHDLYPEARDYTSVYNYFKLLTPRTILAHCVHLSDDERTMIADNKAKLSHCPASNSALGSGICEVRKAIDSGITVGLGTDVSGGYSPSILETVRQACLVSRLLPHMSGTSEGRNKDNNGVPREVLSIEEALYLATRGGAAVVDMADQIGGFDQGMVWDAQMVKLGKFNPAGRWGKTGGVETAVDVFDEGQEWEEKVHKWVWNGDSRNVRMVWVGGKLVHRVREEGEDRREGGGWMRWVIGAVGVGVVGWAVVRRLGGGR</sequence>
<comment type="similarity">
    <text evidence="3">Belongs to the metallo-dependent hydrolases superfamily. ATZ/TRZ family.</text>
</comment>
<keyword evidence="6" id="KW-0378">Hydrolase</keyword>
<dbReference type="GeneID" id="37209171"/>
<evidence type="ECO:0000256" key="6">
    <source>
        <dbReference type="ARBA" id="ARBA00022801"/>
    </source>
</evidence>
<dbReference type="InterPro" id="IPR006680">
    <property type="entry name" value="Amidohydro-rel"/>
</dbReference>
<evidence type="ECO:0000313" key="15">
    <source>
        <dbReference type="Proteomes" id="UP000248405"/>
    </source>
</evidence>
<dbReference type="Gene3D" id="3.20.20.140">
    <property type="entry name" value="Metal-dependent hydrolases"/>
    <property type="match status" value="1"/>
</dbReference>
<organism evidence="14 15">
    <name type="scientific">Aspergillus vadensis (strain CBS 113365 / IMI 142717 / IBT 24658)</name>
    <dbReference type="NCBI Taxonomy" id="1448311"/>
    <lineage>
        <taxon>Eukaryota</taxon>
        <taxon>Fungi</taxon>
        <taxon>Dikarya</taxon>
        <taxon>Ascomycota</taxon>
        <taxon>Pezizomycotina</taxon>
        <taxon>Eurotiomycetes</taxon>
        <taxon>Eurotiomycetidae</taxon>
        <taxon>Eurotiales</taxon>
        <taxon>Aspergillaceae</taxon>
        <taxon>Aspergillus</taxon>
        <taxon>Aspergillus subgen. Circumdati</taxon>
    </lineage>
</organism>
<dbReference type="SUPFAM" id="SSF51556">
    <property type="entry name" value="Metallo-dependent hydrolases"/>
    <property type="match status" value="1"/>
</dbReference>
<dbReference type="GO" id="GO:0005829">
    <property type="term" value="C:cytosol"/>
    <property type="evidence" value="ECO:0007669"/>
    <property type="project" value="TreeGrafter"/>
</dbReference>
<evidence type="ECO:0000256" key="5">
    <source>
        <dbReference type="ARBA" id="ARBA00022723"/>
    </source>
</evidence>
<dbReference type="InterPro" id="IPR011059">
    <property type="entry name" value="Metal-dep_hydrolase_composite"/>
</dbReference>
<dbReference type="InterPro" id="IPR051607">
    <property type="entry name" value="Metallo-dep_hydrolases"/>
</dbReference>
<evidence type="ECO:0000313" key="14">
    <source>
        <dbReference type="EMBL" id="PYH72639.1"/>
    </source>
</evidence>
<evidence type="ECO:0000256" key="11">
    <source>
        <dbReference type="ARBA" id="ARBA00083147"/>
    </source>
</evidence>
<accession>A0A319BL86</accession>
<keyword evidence="12" id="KW-0812">Transmembrane</keyword>
<evidence type="ECO:0000256" key="9">
    <source>
        <dbReference type="ARBA" id="ARBA00056079"/>
    </source>
</evidence>
<evidence type="ECO:0000256" key="10">
    <source>
        <dbReference type="ARBA" id="ARBA00069860"/>
    </source>
</evidence>
<keyword evidence="12" id="KW-0472">Membrane</keyword>
<comment type="pathway">
    <text evidence="2">Purine metabolism; guanine degradation; xanthine from guanine: step 1/1.</text>
</comment>
<dbReference type="GO" id="GO:0008892">
    <property type="term" value="F:guanine deaminase activity"/>
    <property type="evidence" value="ECO:0007669"/>
    <property type="project" value="UniProtKB-EC"/>
</dbReference>
<dbReference type="AlphaFoldDB" id="A0A319BL86"/>
<evidence type="ECO:0000256" key="2">
    <source>
        <dbReference type="ARBA" id="ARBA00004984"/>
    </source>
</evidence>
<dbReference type="GO" id="GO:0008270">
    <property type="term" value="F:zinc ion binding"/>
    <property type="evidence" value="ECO:0007669"/>
    <property type="project" value="TreeGrafter"/>
</dbReference>
<evidence type="ECO:0000259" key="13">
    <source>
        <dbReference type="Pfam" id="PF01979"/>
    </source>
</evidence>
<dbReference type="Proteomes" id="UP000248405">
    <property type="component" value="Unassembled WGS sequence"/>
</dbReference>
<keyword evidence="15" id="KW-1185">Reference proteome</keyword>
<comment type="catalytic activity">
    <reaction evidence="8">
        <text>guanine + H2O + H(+) = xanthine + NH4(+)</text>
        <dbReference type="Rhea" id="RHEA:14665"/>
        <dbReference type="ChEBI" id="CHEBI:15377"/>
        <dbReference type="ChEBI" id="CHEBI:15378"/>
        <dbReference type="ChEBI" id="CHEBI:16235"/>
        <dbReference type="ChEBI" id="CHEBI:17712"/>
        <dbReference type="ChEBI" id="CHEBI:28938"/>
        <dbReference type="EC" id="3.5.4.3"/>
    </reaction>
</comment>
<evidence type="ECO:0000256" key="3">
    <source>
        <dbReference type="ARBA" id="ARBA00006745"/>
    </source>
</evidence>
<dbReference type="EC" id="3.5.4.3" evidence="4"/>
<feature type="transmembrane region" description="Helical" evidence="12">
    <location>
        <begin position="517"/>
        <end position="535"/>
    </location>
</feature>
<dbReference type="Gene3D" id="2.30.40.10">
    <property type="entry name" value="Urease, subunit C, domain 1"/>
    <property type="match status" value="1"/>
</dbReference>
<evidence type="ECO:0000256" key="12">
    <source>
        <dbReference type="SAM" id="Phobius"/>
    </source>
</evidence>
<dbReference type="PANTHER" id="PTHR11271">
    <property type="entry name" value="GUANINE DEAMINASE"/>
    <property type="match status" value="1"/>
</dbReference>
<dbReference type="EMBL" id="KZ821616">
    <property type="protein sequence ID" value="PYH72639.1"/>
    <property type="molecule type" value="Genomic_DNA"/>
</dbReference>
<evidence type="ECO:0000256" key="1">
    <source>
        <dbReference type="ARBA" id="ARBA00001947"/>
    </source>
</evidence>
<keyword evidence="12" id="KW-1133">Transmembrane helix</keyword>
<evidence type="ECO:0000256" key="7">
    <source>
        <dbReference type="ARBA" id="ARBA00022833"/>
    </source>
</evidence>
<dbReference type="InterPro" id="IPR032466">
    <property type="entry name" value="Metal_Hydrolase"/>
</dbReference>
<dbReference type="OrthoDB" id="194468at2759"/>
<evidence type="ECO:0000256" key="8">
    <source>
        <dbReference type="ARBA" id="ARBA00051148"/>
    </source>
</evidence>